<gene>
    <name evidence="1" type="ORF">AVEN_28327_1</name>
</gene>
<evidence type="ECO:0000313" key="1">
    <source>
        <dbReference type="EMBL" id="GBM16368.1"/>
    </source>
</evidence>
<dbReference type="AlphaFoldDB" id="A0A4Y2DKI8"/>
<comment type="caution">
    <text evidence="1">The sequence shown here is derived from an EMBL/GenBank/DDBJ whole genome shotgun (WGS) entry which is preliminary data.</text>
</comment>
<proteinExistence type="predicted"/>
<reference evidence="1 2" key="1">
    <citation type="journal article" date="2019" name="Sci. Rep.">
        <title>Orb-weaving spider Araneus ventricosus genome elucidates the spidroin gene catalogue.</title>
        <authorList>
            <person name="Kono N."/>
            <person name="Nakamura H."/>
            <person name="Ohtoshi R."/>
            <person name="Moran D.A.P."/>
            <person name="Shinohara A."/>
            <person name="Yoshida Y."/>
            <person name="Fujiwara M."/>
            <person name="Mori M."/>
            <person name="Tomita M."/>
            <person name="Arakawa K."/>
        </authorList>
    </citation>
    <scope>NUCLEOTIDE SEQUENCE [LARGE SCALE GENOMIC DNA]</scope>
</reference>
<keyword evidence="2" id="KW-1185">Reference proteome</keyword>
<dbReference type="Proteomes" id="UP000499080">
    <property type="component" value="Unassembled WGS sequence"/>
</dbReference>
<evidence type="ECO:0000313" key="2">
    <source>
        <dbReference type="Proteomes" id="UP000499080"/>
    </source>
</evidence>
<dbReference type="EMBL" id="BGPR01000372">
    <property type="protein sequence ID" value="GBM16368.1"/>
    <property type="molecule type" value="Genomic_DNA"/>
</dbReference>
<protein>
    <submittedName>
        <fullName evidence="1">Uncharacterized protein</fullName>
    </submittedName>
</protein>
<name>A0A4Y2DKI8_ARAVE</name>
<organism evidence="1 2">
    <name type="scientific">Araneus ventricosus</name>
    <name type="common">Orbweaver spider</name>
    <name type="synonym">Epeira ventricosa</name>
    <dbReference type="NCBI Taxonomy" id="182803"/>
    <lineage>
        <taxon>Eukaryota</taxon>
        <taxon>Metazoa</taxon>
        <taxon>Ecdysozoa</taxon>
        <taxon>Arthropoda</taxon>
        <taxon>Chelicerata</taxon>
        <taxon>Arachnida</taxon>
        <taxon>Araneae</taxon>
        <taxon>Araneomorphae</taxon>
        <taxon>Entelegynae</taxon>
        <taxon>Araneoidea</taxon>
        <taxon>Araneidae</taxon>
        <taxon>Araneus</taxon>
    </lineage>
</organism>
<accession>A0A4Y2DKI8</accession>
<sequence length="100" mass="11322">MELVYVNKSAEGEPIPLVWCGSLRRLWYLSLSIIFPNLTTVLRIAGKSKHNNEASGGVYLRSAESLGLRRVYHIQSYAVTKLMVELKFDNPNILMISSPR</sequence>